<protein>
    <submittedName>
        <fullName evidence="1">Uncharacterized protein</fullName>
    </submittedName>
</protein>
<dbReference type="Proteomes" id="UP000712281">
    <property type="component" value="Unassembled WGS sequence"/>
</dbReference>
<evidence type="ECO:0000313" key="1">
    <source>
        <dbReference type="EMBL" id="KAF2554967.1"/>
    </source>
</evidence>
<comment type="caution">
    <text evidence="1">The sequence shown here is derived from an EMBL/GenBank/DDBJ whole genome shotgun (WGS) entry which is preliminary data.</text>
</comment>
<sequence length="84" mass="9666">MGATLPERRHELARYLRFGATLPERDPEAARHLRYRSDLTRVRPRGRSPFTLRSGLLERQGEVAPTPRATSPQRYLEVARVVSI</sequence>
<accession>A0A8S9HE52</accession>
<evidence type="ECO:0000313" key="2">
    <source>
        <dbReference type="Proteomes" id="UP000712281"/>
    </source>
</evidence>
<organism evidence="1 2">
    <name type="scientific">Brassica cretica</name>
    <name type="common">Mustard</name>
    <dbReference type="NCBI Taxonomy" id="69181"/>
    <lineage>
        <taxon>Eukaryota</taxon>
        <taxon>Viridiplantae</taxon>
        <taxon>Streptophyta</taxon>
        <taxon>Embryophyta</taxon>
        <taxon>Tracheophyta</taxon>
        <taxon>Spermatophyta</taxon>
        <taxon>Magnoliopsida</taxon>
        <taxon>eudicotyledons</taxon>
        <taxon>Gunneridae</taxon>
        <taxon>Pentapetalae</taxon>
        <taxon>rosids</taxon>
        <taxon>malvids</taxon>
        <taxon>Brassicales</taxon>
        <taxon>Brassicaceae</taxon>
        <taxon>Brassiceae</taxon>
        <taxon>Brassica</taxon>
    </lineage>
</organism>
<gene>
    <name evidence="1" type="ORF">F2Q68_00015855</name>
</gene>
<proteinExistence type="predicted"/>
<dbReference type="EMBL" id="QGKW02001940">
    <property type="protein sequence ID" value="KAF2554967.1"/>
    <property type="molecule type" value="Genomic_DNA"/>
</dbReference>
<dbReference type="AlphaFoldDB" id="A0A8S9HE52"/>
<name>A0A8S9HE52_BRACR</name>
<reference evidence="1" key="1">
    <citation type="submission" date="2019-12" db="EMBL/GenBank/DDBJ databases">
        <title>Genome sequencing and annotation of Brassica cretica.</title>
        <authorList>
            <person name="Studholme D.J."/>
            <person name="Sarris P.F."/>
        </authorList>
    </citation>
    <scope>NUCLEOTIDE SEQUENCE</scope>
    <source>
        <strain evidence="1">PFS-001/15</strain>
        <tissue evidence="1">Leaf</tissue>
    </source>
</reference>